<comment type="caution">
    <text evidence="2">The sequence shown here is derived from an EMBL/GenBank/DDBJ whole genome shotgun (WGS) entry which is preliminary data.</text>
</comment>
<evidence type="ECO:0000313" key="3">
    <source>
        <dbReference type="Proteomes" id="UP000321947"/>
    </source>
</evidence>
<name>A0A5D3C7B8_CUCMM</name>
<dbReference type="Proteomes" id="UP000321947">
    <property type="component" value="Unassembled WGS sequence"/>
</dbReference>
<gene>
    <name evidence="2" type="ORF">E5676_scaffold202G00610</name>
</gene>
<protein>
    <submittedName>
        <fullName evidence="2">Uncharacterized protein</fullName>
    </submittedName>
</protein>
<dbReference type="EMBL" id="SSTD01013307">
    <property type="protein sequence ID" value="TYK07345.1"/>
    <property type="molecule type" value="Genomic_DNA"/>
</dbReference>
<accession>A0A5D3C7B8</accession>
<dbReference type="AlphaFoldDB" id="A0A5D3C7B8"/>
<evidence type="ECO:0000313" key="2">
    <source>
        <dbReference type="EMBL" id="TYK07345.1"/>
    </source>
</evidence>
<reference evidence="2 3" key="1">
    <citation type="submission" date="2019-08" db="EMBL/GenBank/DDBJ databases">
        <title>Draft genome sequences of two oriental melons (Cucumis melo L. var makuwa).</title>
        <authorList>
            <person name="Kwon S.-Y."/>
        </authorList>
    </citation>
    <scope>NUCLEOTIDE SEQUENCE [LARGE SCALE GENOMIC DNA]</scope>
    <source>
        <strain evidence="3">cv. Chang Bougi</strain>
        <tissue evidence="2">Leaf</tissue>
    </source>
</reference>
<organism evidence="2 3">
    <name type="scientific">Cucumis melo var. makuwa</name>
    <name type="common">Oriental melon</name>
    <dbReference type="NCBI Taxonomy" id="1194695"/>
    <lineage>
        <taxon>Eukaryota</taxon>
        <taxon>Viridiplantae</taxon>
        <taxon>Streptophyta</taxon>
        <taxon>Embryophyta</taxon>
        <taxon>Tracheophyta</taxon>
        <taxon>Spermatophyta</taxon>
        <taxon>Magnoliopsida</taxon>
        <taxon>eudicotyledons</taxon>
        <taxon>Gunneridae</taxon>
        <taxon>Pentapetalae</taxon>
        <taxon>rosids</taxon>
        <taxon>fabids</taxon>
        <taxon>Cucurbitales</taxon>
        <taxon>Cucurbitaceae</taxon>
        <taxon>Benincaseae</taxon>
        <taxon>Cucumis</taxon>
    </lineage>
</organism>
<keyword evidence="1" id="KW-0175">Coiled coil</keyword>
<proteinExistence type="predicted"/>
<evidence type="ECO:0000256" key="1">
    <source>
        <dbReference type="SAM" id="Coils"/>
    </source>
</evidence>
<sequence length="88" mass="10312">MWFQTSSRKQPYVCGRIFKIRLCKLLLNISQDLDAIDQQELEIAKLQDEVNTLESTPAITEEAMEALTMVRKSMEAAKEEFKNFKWKL</sequence>
<feature type="coiled-coil region" evidence="1">
    <location>
        <begin position="29"/>
        <end position="56"/>
    </location>
</feature>